<dbReference type="GO" id="GO:0016811">
    <property type="term" value="F:hydrolase activity, acting on carbon-nitrogen (but not peptide) bonds, in linear amides"/>
    <property type="evidence" value="ECO:0007669"/>
    <property type="project" value="TreeGrafter"/>
</dbReference>
<dbReference type="OrthoDB" id="3514174at2"/>
<dbReference type="PANTHER" id="PTHR12993">
    <property type="entry name" value="N-ACETYLGLUCOSAMINYL-PHOSPHATIDYLINOSITOL DE-N-ACETYLASE-RELATED"/>
    <property type="match status" value="1"/>
</dbReference>
<dbReference type="EMBL" id="BJYX01000016">
    <property type="protein sequence ID" value="GEO31085.1"/>
    <property type="molecule type" value="Genomic_DNA"/>
</dbReference>
<dbReference type="Pfam" id="PF02585">
    <property type="entry name" value="PIG-L"/>
    <property type="match status" value="1"/>
</dbReference>
<proteinExistence type="predicted"/>
<dbReference type="Gene3D" id="3.40.50.10320">
    <property type="entry name" value="LmbE-like"/>
    <property type="match status" value="1"/>
</dbReference>
<keyword evidence="1" id="KW-0862">Zinc</keyword>
<dbReference type="Proteomes" id="UP000321534">
    <property type="component" value="Unassembled WGS sequence"/>
</dbReference>
<dbReference type="AlphaFoldDB" id="A0A512D3N1"/>
<name>A0A512D3N1_9MICO</name>
<dbReference type="PANTHER" id="PTHR12993:SF30">
    <property type="entry name" value="N-ACETYL-ALPHA-D-GLUCOSAMINYL L-MALATE DEACETYLASE 1"/>
    <property type="match status" value="1"/>
</dbReference>
<reference evidence="2 3" key="1">
    <citation type="submission" date="2019-07" db="EMBL/GenBank/DDBJ databases">
        <title>Whole genome shotgun sequence of Terrabacter aerolatus NBRC 106305.</title>
        <authorList>
            <person name="Hosoyama A."/>
            <person name="Uohara A."/>
            <person name="Ohji S."/>
            <person name="Ichikawa N."/>
        </authorList>
    </citation>
    <scope>NUCLEOTIDE SEQUENCE [LARGE SCALE GENOMIC DNA]</scope>
    <source>
        <strain evidence="2 3">NBRC 106305</strain>
    </source>
</reference>
<sequence>MVPLSLPHGPLRVLCIAAHPDDIEIGCGATLLELAATRRARVHNVVLSGTAERHEEAARAAELFLGGSLEELVTHSLPDGRLPAHWAEVKAILESVATRVRPDLILAPRVDDAHQDHRLLGSLVTTVWRDALVLRYEIPKWDGDLGRPTHYVPVTPEVARRKVELLATAYPSQTERDWWGEELFLGLMRVRGVECRSAYAEAFFVDKALLTVGGTPGAEPEA</sequence>
<evidence type="ECO:0000313" key="2">
    <source>
        <dbReference type="EMBL" id="GEO31085.1"/>
    </source>
</evidence>
<dbReference type="InterPro" id="IPR003737">
    <property type="entry name" value="GlcNAc_PI_deacetylase-related"/>
</dbReference>
<accession>A0A512D3N1</accession>
<evidence type="ECO:0000313" key="3">
    <source>
        <dbReference type="Proteomes" id="UP000321534"/>
    </source>
</evidence>
<organism evidence="2 3">
    <name type="scientific">Terrabacter aerolatus</name>
    <dbReference type="NCBI Taxonomy" id="422442"/>
    <lineage>
        <taxon>Bacteria</taxon>
        <taxon>Bacillati</taxon>
        <taxon>Actinomycetota</taxon>
        <taxon>Actinomycetes</taxon>
        <taxon>Micrococcales</taxon>
        <taxon>Intrasporangiaceae</taxon>
        <taxon>Terrabacter</taxon>
    </lineage>
</organism>
<dbReference type="GO" id="GO:0016137">
    <property type="term" value="P:glycoside metabolic process"/>
    <property type="evidence" value="ECO:0007669"/>
    <property type="project" value="UniProtKB-ARBA"/>
</dbReference>
<dbReference type="SUPFAM" id="SSF102588">
    <property type="entry name" value="LmbE-like"/>
    <property type="match status" value="1"/>
</dbReference>
<dbReference type="RefSeq" id="WP_147067571.1">
    <property type="nucleotide sequence ID" value="NZ_BAAARO010000011.1"/>
</dbReference>
<evidence type="ECO:0000256" key="1">
    <source>
        <dbReference type="ARBA" id="ARBA00022833"/>
    </source>
</evidence>
<protein>
    <submittedName>
        <fullName evidence="2">GlcNAc-PI de-N-acetylase</fullName>
    </submittedName>
</protein>
<gene>
    <name evidence="2" type="ORF">TAE01_28950</name>
</gene>
<comment type="caution">
    <text evidence="2">The sequence shown here is derived from an EMBL/GenBank/DDBJ whole genome shotgun (WGS) entry which is preliminary data.</text>
</comment>
<dbReference type="InterPro" id="IPR024078">
    <property type="entry name" value="LmbE-like_dom_sf"/>
</dbReference>
<keyword evidence="3" id="KW-1185">Reference proteome</keyword>